<protein>
    <submittedName>
        <fullName evidence="3">Uncharacterized protein</fullName>
    </submittedName>
</protein>
<gene>
    <name evidence="3" type="primary">PARPA_09905.1 scaffold 39137</name>
</gene>
<feature type="signal peptide" evidence="2">
    <location>
        <begin position="1"/>
        <end position="19"/>
    </location>
</feature>
<feature type="chain" id="PRO_5002138032" evidence="2">
    <location>
        <begin position="20"/>
        <end position="201"/>
    </location>
</feature>
<organism evidence="3 4">
    <name type="scientific">Parasitella parasitica</name>
    <dbReference type="NCBI Taxonomy" id="35722"/>
    <lineage>
        <taxon>Eukaryota</taxon>
        <taxon>Fungi</taxon>
        <taxon>Fungi incertae sedis</taxon>
        <taxon>Mucoromycota</taxon>
        <taxon>Mucoromycotina</taxon>
        <taxon>Mucoromycetes</taxon>
        <taxon>Mucorales</taxon>
        <taxon>Mucorineae</taxon>
        <taxon>Mucoraceae</taxon>
        <taxon>Parasitella</taxon>
    </lineage>
</organism>
<dbReference type="EMBL" id="LN732612">
    <property type="protein sequence ID" value="CEP15666.1"/>
    <property type="molecule type" value="Genomic_DNA"/>
</dbReference>
<sequence length="201" mass="19763">MRFTLLAVAALALVNVSFAAPAPTTNTALNLRSAENPKGIQLARRSEEEAEEDEGNEDAPPAQNPKAKGTPKAPAPPAGGQEEKEESENKGPLGGLPATDGLPVKTVTDLAGGATKGGLPLDTVTGATSGLPLPLDAVTGLTGAGAGTGTIDGIVPNTDAVTDLANSVPVAKPATDVVASATEQGVPVKAIQGIPIVGGLA</sequence>
<evidence type="ECO:0000313" key="3">
    <source>
        <dbReference type="EMBL" id="CEP15666.1"/>
    </source>
</evidence>
<feature type="region of interest" description="Disordered" evidence="1">
    <location>
        <begin position="33"/>
        <end position="105"/>
    </location>
</feature>
<reference evidence="3 4" key="1">
    <citation type="submission" date="2014-09" db="EMBL/GenBank/DDBJ databases">
        <authorList>
            <person name="Ellenberger Sabrina"/>
        </authorList>
    </citation>
    <scope>NUCLEOTIDE SEQUENCE [LARGE SCALE GENOMIC DNA]</scope>
    <source>
        <strain evidence="3 4">CBS 412.66</strain>
    </source>
</reference>
<dbReference type="OrthoDB" id="10571514at2759"/>
<feature type="compositionally biased region" description="Acidic residues" evidence="1">
    <location>
        <begin position="48"/>
        <end position="57"/>
    </location>
</feature>
<proteinExistence type="predicted"/>
<evidence type="ECO:0000313" key="4">
    <source>
        <dbReference type="Proteomes" id="UP000054107"/>
    </source>
</evidence>
<name>A0A0B7NE21_9FUNG</name>
<evidence type="ECO:0000256" key="1">
    <source>
        <dbReference type="SAM" id="MobiDB-lite"/>
    </source>
</evidence>
<keyword evidence="2" id="KW-0732">Signal</keyword>
<dbReference type="Proteomes" id="UP000054107">
    <property type="component" value="Unassembled WGS sequence"/>
</dbReference>
<evidence type="ECO:0000256" key="2">
    <source>
        <dbReference type="SAM" id="SignalP"/>
    </source>
</evidence>
<keyword evidence="4" id="KW-1185">Reference proteome</keyword>
<dbReference type="AlphaFoldDB" id="A0A0B7NE21"/>
<accession>A0A0B7NE21</accession>